<dbReference type="AlphaFoldDB" id="A0AAV5U9P9"/>
<reference evidence="1" key="1">
    <citation type="submission" date="2023-10" db="EMBL/GenBank/DDBJ databases">
        <title>Genome assembly of Pristionchus species.</title>
        <authorList>
            <person name="Yoshida K."/>
            <person name="Sommer R.J."/>
        </authorList>
    </citation>
    <scope>NUCLEOTIDE SEQUENCE</scope>
    <source>
        <strain evidence="1">RS0144</strain>
    </source>
</reference>
<keyword evidence="2" id="KW-1185">Reference proteome</keyword>
<evidence type="ECO:0000313" key="1">
    <source>
        <dbReference type="EMBL" id="GMT03605.1"/>
    </source>
</evidence>
<dbReference type="EMBL" id="BTSX01000006">
    <property type="protein sequence ID" value="GMT03605.1"/>
    <property type="molecule type" value="Genomic_DNA"/>
</dbReference>
<proteinExistence type="predicted"/>
<protein>
    <submittedName>
        <fullName evidence="1">Uncharacterized protein</fullName>
    </submittedName>
</protein>
<dbReference type="Proteomes" id="UP001432027">
    <property type="component" value="Unassembled WGS sequence"/>
</dbReference>
<evidence type="ECO:0000313" key="2">
    <source>
        <dbReference type="Proteomes" id="UP001432027"/>
    </source>
</evidence>
<gene>
    <name evidence="1" type="ORF">PENTCL1PPCAC_25779</name>
</gene>
<sequence length="71" mass="8188">MRNPLLTFLGRSRYCSLLVPKIINVSDFVRVVATDIHGLRRERITGRRREDSVSWHPISSFMNSTQSDVTV</sequence>
<comment type="caution">
    <text evidence="1">The sequence shown here is derived from an EMBL/GenBank/DDBJ whole genome shotgun (WGS) entry which is preliminary data.</text>
</comment>
<name>A0AAV5U9P9_9BILA</name>
<accession>A0AAV5U9P9</accession>
<organism evidence="1 2">
    <name type="scientific">Pristionchus entomophagus</name>
    <dbReference type="NCBI Taxonomy" id="358040"/>
    <lineage>
        <taxon>Eukaryota</taxon>
        <taxon>Metazoa</taxon>
        <taxon>Ecdysozoa</taxon>
        <taxon>Nematoda</taxon>
        <taxon>Chromadorea</taxon>
        <taxon>Rhabditida</taxon>
        <taxon>Rhabditina</taxon>
        <taxon>Diplogasteromorpha</taxon>
        <taxon>Diplogasteroidea</taxon>
        <taxon>Neodiplogasteridae</taxon>
        <taxon>Pristionchus</taxon>
    </lineage>
</organism>